<proteinExistence type="predicted"/>
<organism evidence="1">
    <name type="scientific">hydrothermal vent metagenome</name>
    <dbReference type="NCBI Taxonomy" id="652676"/>
    <lineage>
        <taxon>unclassified sequences</taxon>
        <taxon>metagenomes</taxon>
        <taxon>ecological metagenomes</taxon>
    </lineage>
</organism>
<reference evidence="1" key="1">
    <citation type="submission" date="2018-06" db="EMBL/GenBank/DDBJ databases">
        <authorList>
            <person name="Zhirakovskaya E."/>
        </authorList>
    </citation>
    <scope>NUCLEOTIDE SEQUENCE</scope>
</reference>
<dbReference type="EMBL" id="UOGA01000285">
    <property type="protein sequence ID" value="VAX24978.1"/>
    <property type="molecule type" value="Genomic_DNA"/>
</dbReference>
<gene>
    <name evidence="1" type="ORF">MNBD_NITROSPINAE04-754</name>
</gene>
<evidence type="ECO:0000313" key="1">
    <source>
        <dbReference type="EMBL" id="VAX24978.1"/>
    </source>
</evidence>
<name>A0A3B1CLY1_9ZZZZ</name>
<sequence length="43" mass="4967">MNSVMPRVPFRVDLVRHLDGKATGSRLGGRDDNVETLRLRFQR</sequence>
<dbReference type="AlphaFoldDB" id="A0A3B1CLY1"/>
<protein>
    <submittedName>
        <fullName evidence="1">Uncharacterized protein</fullName>
    </submittedName>
</protein>
<accession>A0A3B1CLY1</accession>